<feature type="compositionally biased region" description="Polar residues" evidence="1">
    <location>
        <begin position="297"/>
        <end position="315"/>
    </location>
</feature>
<dbReference type="AlphaFoldDB" id="A0A9P6FMF5"/>
<evidence type="ECO:0000313" key="4">
    <source>
        <dbReference type="EMBL" id="KAF9578098.1"/>
    </source>
</evidence>
<reference evidence="4" key="1">
    <citation type="journal article" date="2020" name="Fungal Divers.">
        <title>Resolving the Mortierellaceae phylogeny through synthesis of multi-gene phylogenetics and phylogenomics.</title>
        <authorList>
            <person name="Vandepol N."/>
            <person name="Liber J."/>
            <person name="Desiro A."/>
            <person name="Na H."/>
            <person name="Kennedy M."/>
            <person name="Barry K."/>
            <person name="Grigoriev I.V."/>
            <person name="Miller A.N."/>
            <person name="O'Donnell K."/>
            <person name="Stajich J.E."/>
            <person name="Bonito G."/>
        </authorList>
    </citation>
    <scope>NUCLEOTIDE SEQUENCE</scope>
    <source>
        <strain evidence="4">KOD1015</strain>
    </source>
</reference>
<organism evidence="4 5">
    <name type="scientific">Lunasporangiospora selenospora</name>
    <dbReference type="NCBI Taxonomy" id="979761"/>
    <lineage>
        <taxon>Eukaryota</taxon>
        <taxon>Fungi</taxon>
        <taxon>Fungi incertae sedis</taxon>
        <taxon>Mucoromycota</taxon>
        <taxon>Mortierellomycotina</taxon>
        <taxon>Mortierellomycetes</taxon>
        <taxon>Mortierellales</taxon>
        <taxon>Mortierellaceae</taxon>
        <taxon>Lunasporangiospora</taxon>
    </lineage>
</organism>
<feature type="region of interest" description="Disordered" evidence="1">
    <location>
        <begin position="321"/>
        <end position="397"/>
    </location>
</feature>
<evidence type="ECO:0000259" key="3">
    <source>
        <dbReference type="PROSITE" id="PS50897"/>
    </source>
</evidence>
<dbReference type="EMBL" id="JAABOA010004011">
    <property type="protein sequence ID" value="KAF9578098.1"/>
    <property type="molecule type" value="Genomic_DNA"/>
</dbReference>
<dbReference type="PROSITE" id="PS50897">
    <property type="entry name" value="CTLH"/>
    <property type="match status" value="1"/>
</dbReference>
<dbReference type="CDD" id="cd12909">
    <property type="entry name" value="SPRY_RanBP9_10"/>
    <property type="match status" value="1"/>
</dbReference>
<dbReference type="InterPro" id="IPR006595">
    <property type="entry name" value="CTLH_C"/>
</dbReference>
<feature type="compositionally biased region" description="Polar residues" evidence="1">
    <location>
        <begin position="347"/>
        <end position="363"/>
    </location>
</feature>
<dbReference type="Proteomes" id="UP000780801">
    <property type="component" value="Unassembled WGS sequence"/>
</dbReference>
<sequence>PGEADSDASAIRANRPIPPQCGVYYFEVFIKSKGLKGYIGVGVCTASVVLDRLPGWEPQSWGYHGDDGNSFGGCGNGRSFGPVFTTGDTIGCGVNFRDMSLFYTKNGVYLGVAFRDLKGPLYPTVGMRTVGEVIEANFGQREFAFNIEEYVKEKKLEAWEALEHDVQLAGAGGKGISPSGATFSQAMGQLVLSYMIHHGYAESAKQFSSDLMPRSRQQLQRSGAESSTGNDSATGVDLDYPPLVVDTQRRKVIQKLILAGEIDQAFEMMENHYYQLLQDNEEMLLQLRCRKFIEMVTPTSSNTPNGISNGNSTDKSMMMDAKEASPAKHHSGVDSPDVEMDEAPEGSISTKDSTALSSNSAIQSMDVDPQVEHGSVRVKKSSERHPPTSSAHSYKDLDGLGPLKNAIQYGQFIQEQYKDTHRPHVQEMLINTFAVLAYPGGENQLLGSAAALASRETVANTVNKAILASQNLPTTAPLETVLRHTKAVMTELTRQGAGKVAFFDLEKDCLV</sequence>
<dbReference type="InterPro" id="IPR001870">
    <property type="entry name" value="B30.2/SPRY"/>
</dbReference>
<dbReference type="OrthoDB" id="25503at2759"/>
<feature type="non-terminal residue" evidence="4">
    <location>
        <position position="1"/>
    </location>
</feature>
<keyword evidence="5" id="KW-1185">Reference proteome</keyword>
<feature type="domain" description="CTLH" evidence="3">
    <location>
        <begin position="246"/>
        <end position="303"/>
    </location>
</feature>
<dbReference type="InterPro" id="IPR043136">
    <property type="entry name" value="B30.2/SPRY_sf"/>
</dbReference>
<dbReference type="InterPro" id="IPR003877">
    <property type="entry name" value="SPRY_dom"/>
</dbReference>
<evidence type="ECO:0000313" key="5">
    <source>
        <dbReference type="Proteomes" id="UP000780801"/>
    </source>
</evidence>
<feature type="region of interest" description="Disordered" evidence="1">
    <location>
        <begin position="211"/>
        <end position="237"/>
    </location>
</feature>
<dbReference type="SUPFAM" id="SSF49899">
    <property type="entry name" value="Concanavalin A-like lectins/glucanases"/>
    <property type="match status" value="1"/>
</dbReference>
<dbReference type="InterPro" id="IPR050618">
    <property type="entry name" value="Ubq-SigPath_Reg"/>
</dbReference>
<dbReference type="InterPro" id="IPR013320">
    <property type="entry name" value="ConA-like_dom_sf"/>
</dbReference>
<evidence type="ECO:0000256" key="1">
    <source>
        <dbReference type="SAM" id="MobiDB-lite"/>
    </source>
</evidence>
<feature type="compositionally biased region" description="Polar residues" evidence="1">
    <location>
        <begin position="211"/>
        <end position="233"/>
    </location>
</feature>
<dbReference type="SMART" id="SM00449">
    <property type="entry name" value="SPRY"/>
    <property type="match status" value="1"/>
</dbReference>
<dbReference type="Pfam" id="PF10607">
    <property type="entry name" value="CTLH"/>
    <property type="match status" value="1"/>
</dbReference>
<feature type="domain" description="B30.2/SPRY" evidence="2">
    <location>
        <begin position="1"/>
        <end position="143"/>
    </location>
</feature>
<gene>
    <name evidence="4" type="ORF">BGW38_006303</name>
</gene>
<dbReference type="InterPro" id="IPR013144">
    <property type="entry name" value="CRA_dom"/>
</dbReference>
<protein>
    <recommendedName>
        <fullName evidence="6">SPRY domain-containing protein</fullName>
    </recommendedName>
</protein>
<evidence type="ECO:0000259" key="2">
    <source>
        <dbReference type="PROSITE" id="PS50188"/>
    </source>
</evidence>
<accession>A0A9P6FMF5</accession>
<dbReference type="Pfam" id="PF00622">
    <property type="entry name" value="SPRY"/>
    <property type="match status" value="1"/>
</dbReference>
<dbReference type="InterPro" id="IPR024964">
    <property type="entry name" value="CTLH/CRA"/>
</dbReference>
<name>A0A9P6FMF5_9FUNG</name>
<dbReference type="SMART" id="SM00668">
    <property type="entry name" value="CTLH"/>
    <property type="match status" value="1"/>
</dbReference>
<dbReference type="InterPro" id="IPR035782">
    <property type="entry name" value="SPRY_RanBP9/10"/>
</dbReference>
<dbReference type="PANTHER" id="PTHR12864">
    <property type="entry name" value="RAN BINDING PROTEIN 9-RELATED"/>
    <property type="match status" value="1"/>
</dbReference>
<feature type="region of interest" description="Disordered" evidence="1">
    <location>
        <begin position="297"/>
        <end position="316"/>
    </location>
</feature>
<evidence type="ECO:0008006" key="6">
    <source>
        <dbReference type="Google" id="ProtNLM"/>
    </source>
</evidence>
<comment type="caution">
    <text evidence="4">The sequence shown here is derived from an EMBL/GenBank/DDBJ whole genome shotgun (WGS) entry which is preliminary data.</text>
</comment>
<dbReference type="SMART" id="SM00757">
    <property type="entry name" value="CRA"/>
    <property type="match status" value="1"/>
</dbReference>
<feature type="compositionally biased region" description="Basic and acidic residues" evidence="1">
    <location>
        <begin position="370"/>
        <end position="386"/>
    </location>
</feature>
<proteinExistence type="predicted"/>
<dbReference type="PROSITE" id="PS50188">
    <property type="entry name" value="B302_SPRY"/>
    <property type="match status" value="1"/>
</dbReference>
<dbReference type="Gene3D" id="2.60.120.920">
    <property type="match status" value="1"/>
</dbReference>